<dbReference type="RefSeq" id="WP_210272170.1">
    <property type="nucleotide sequence ID" value="NZ_CP102845.1"/>
</dbReference>
<name>A0ABY5RV29_9HYPH</name>
<dbReference type="Pfam" id="PF00892">
    <property type="entry name" value="EamA"/>
    <property type="match status" value="2"/>
</dbReference>
<evidence type="ECO:0000313" key="3">
    <source>
        <dbReference type="EMBL" id="UVF20037.1"/>
    </source>
</evidence>
<feature type="domain" description="EamA" evidence="2">
    <location>
        <begin position="16"/>
        <end position="148"/>
    </location>
</feature>
<dbReference type="PANTHER" id="PTHR22911">
    <property type="entry name" value="ACYL-MALONYL CONDENSING ENZYME-RELATED"/>
    <property type="match status" value="1"/>
</dbReference>
<feature type="transmembrane region" description="Helical" evidence="1">
    <location>
        <begin position="273"/>
        <end position="293"/>
    </location>
</feature>
<feature type="transmembrane region" description="Helical" evidence="1">
    <location>
        <begin position="101"/>
        <end position="120"/>
    </location>
</feature>
<dbReference type="Proteomes" id="UP001017257">
    <property type="component" value="Chromosome"/>
</dbReference>
<dbReference type="InterPro" id="IPR000620">
    <property type="entry name" value="EamA_dom"/>
</dbReference>
<protein>
    <submittedName>
        <fullName evidence="3">DMT family transporter</fullName>
    </submittedName>
</protein>
<keyword evidence="1" id="KW-0472">Membrane</keyword>
<gene>
    <name evidence="3" type="ORF">HPT29_002465</name>
</gene>
<keyword evidence="1" id="KW-0812">Transmembrane</keyword>
<feature type="transmembrane region" description="Helical" evidence="1">
    <location>
        <begin position="190"/>
        <end position="211"/>
    </location>
</feature>
<feature type="domain" description="EamA" evidence="2">
    <location>
        <begin position="158"/>
        <end position="289"/>
    </location>
</feature>
<reference evidence="3" key="1">
    <citation type="submission" date="2022-08" db="EMBL/GenBank/DDBJ databases">
        <title>Microvirga terrae sp. nov., isolated from soil.</title>
        <authorList>
            <person name="Kim K.H."/>
            <person name="Seo Y.L."/>
            <person name="Kim J.M."/>
            <person name="Lee J.K."/>
            <person name="Han D.M."/>
            <person name="Jeon C.O."/>
        </authorList>
    </citation>
    <scope>NUCLEOTIDE SEQUENCE</scope>
    <source>
        <strain evidence="3">R24</strain>
    </source>
</reference>
<feature type="transmembrane region" description="Helical" evidence="1">
    <location>
        <begin position="44"/>
        <end position="66"/>
    </location>
</feature>
<feature type="transmembrane region" description="Helical" evidence="1">
    <location>
        <begin position="132"/>
        <end position="153"/>
    </location>
</feature>
<proteinExistence type="predicted"/>
<feature type="transmembrane region" description="Helical" evidence="1">
    <location>
        <begin position="159"/>
        <end position="178"/>
    </location>
</feature>
<accession>A0ABY5RV29</accession>
<evidence type="ECO:0000256" key="1">
    <source>
        <dbReference type="SAM" id="Phobius"/>
    </source>
</evidence>
<evidence type="ECO:0000259" key="2">
    <source>
        <dbReference type="Pfam" id="PF00892"/>
    </source>
</evidence>
<feature type="transmembrane region" description="Helical" evidence="1">
    <location>
        <begin position="217"/>
        <end position="239"/>
    </location>
</feature>
<evidence type="ECO:0000313" key="4">
    <source>
        <dbReference type="Proteomes" id="UP001017257"/>
    </source>
</evidence>
<organism evidence="3 4">
    <name type="scientific">Microvirga terrae</name>
    <dbReference type="NCBI Taxonomy" id="2740529"/>
    <lineage>
        <taxon>Bacteria</taxon>
        <taxon>Pseudomonadati</taxon>
        <taxon>Pseudomonadota</taxon>
        <taxon>Alphaproteobacteria</taxon>
        <taxon>Hyphomicrobiales</taxon>
        <taxon>Methylobacteriaceae</taxon>
        <taxon>Microvirga</taxon>
    </lineage>
</organism>
<dbReference type="EMBL" id="CP102845">
    <property type="protein sequence ID" value="UVF20037.1"/>
    <property type="molecule type" value="Genomic_DNA"/>
</dbReference>
<dbReference type="SUPFAM" id="SSF103481">
    <property type="entry name" value="Multidrug resistance efflux transporter EmrE"/>
    <property type="match status" value="2"/>
</dbReference>
<keyword evidence="4" id="KW-1185">Reference proteome</keyword>
<feature type="transmembrane region" description="Helical" evidence="1">
    <location>
        <begin position="246"/>
        <end position="267"/>
    </location>
</feature>
<dbReference type="InterPro" id="IPR037185">
    <property type="entry name" value="EmrE-like"/>
</dbReference>
<sequence>MNLKVAMTRSSSPANGLLFALTSAGLYGFNIVYARIASFTGASGSAIVVYRVLLMLVLVGLVAAILRSSLAMEREERGKLLLVGVSSALQGIGYLSSVAFIPVTVAAVVFYTYPIIIVLVSPFVEKTPLTQALVAIVAVATLGVCLVVGPAFSDLDWRGLALAFGASIATAVQFFAAARCTRTGVVAKVFWIQLIILPTAILVSLATGQLAPPSILALAPFAVTMTIAGYVGGFVLQFLALGRISAVAAGILYCAEPVVAAVSSALILNETLAPLQIAGGALVLAAIVANVLLEQRRRLKDAALVPIAD</sequence>
<keyword evidence="1" id="KW-1133">Transmembrane helix</keyword>